<dbReference type="RefSeq" id="WP_115493134.1">
    <property type="nucleotide sequence ID" value="NZ_JACHWW010000002.1"/>
</dbReference>
<accession>A0A395LK69</accession>
<dbReference type="OrthoDB" id="5327667at2"/>
<dbReference type="Pfam" id="PF00959">
    <property type="entry name" value="Phage_lysozyme"/>
    <property type="match status" value="1"/>
</dbReference>
<evidence type="ECO:0000256" key="1">
    <source>
        <dbReference type="ARBA" id="ARBA00000632"/>
    </source>
</evidence>
<keyword evidence="2 7" id="KW-0929">Antimicrobial</keyword>
<sequence>MTTLAAPSGSARAHGGPAIARKQRGQRARMRQMRDDEQSGRRDKWRKRLLKRAPIALAAVSVAAGTLGSHQPAATQTSKDVAGWSYQTDLRSNPSFTRVDSSLLSTSERMQRALAQEEGMRLTVYRDVAGYPTVGIGHLVLPEDGLKVGDRITRKQAMDFLASDLKKAEQAVVNVVGNLKLYQHEFDALVDLAYNVGEGTLSPQESPALNQAIAAADYDGIAAELDYRFAGGEVAGGLIHRSERRAQIFLEADYADVRPG</sequence>
<dbReference type="GO" id="GO:0042742">
    <property type="term" value="P:defense response to bacterium"/>
    <property type="evidence" value="ECO:0007669"/>
    <property type="project" value="UniProtKB-KW"/>
</dbReference>
<protein>
    <recommendedName>
        <fullName evidence="7">Lysozyme</fullName>
        <ecNumber evidence="7">3.2.1.17</ecNumber>
    </recommendedName>
</protein>
<dbReference type="EC" id="3.2.1.17" evidence="7"/>
<feature type="compositionally biased region" description="Basic and acidic residues" evidence="8">
    <location>
        <begin position="32"/>
        <end position="42"/>
    </location>
</feature>
<keyword evidence="6 7" id="KW-0326">Glycosidase</keyword>
<dbReference type="PANTHER" id="PTHR38107">
    <property type="match status" value="1"/>
</dbReference>
<evidence type="ECO:0000313" key="9">
    <source>
        <dbReference type="EMBL" id="RDS75864.1"/>
    </source>
</evidence>
<evidence type="ECO:0000256" key="2">
    <source>
        <dbReference type="ARBA" id="ARBA00022529"/>
    </source>
</evidence>
<keyword evidence="4 7" id="KW-0378">Hydrolase</keyword>
<dbReference type="InterPro" id="IPR002196">
    <property type="entry name" value="Glyco_hydro_24"/>
</dbReference>
<proteinExistence type="inferred from homology"/>
<dbReference type="InterPro" id="IPR034690">
    <property type="entry name" value="Endolysin_T4_type"/>
</dbReference>
<dbReference type="HAMAP" id="MF_04110">
    <property type="entry name" value="ENDOLYSIN_T4"/>
    <property type="match status" value="1"/>
</dbReference>
<evidence type="ECO:0000313" key="10">
    <source>
        <dbReference type="Proteomes" id="UP000254101"/>
    </source>
</evidence>
<comment type="caution">
    <text evidence="9">The sequence shown here is derived from an EMBL/GenBank/DDBJ whole genome shotgun (WGS) entry which is preliminary data.</text>
</comment>
<dbReference type="Gene3D" id="1.10.530.40">
    <property type="match status" value="1"/>
</dbReference>
<dbReference type="CDD" id="cd00737">
    <property type="entry name" value="lyz_endolysin_autolysin"/>
    <property type="match status" value="1"/>
</dbReference>
<comment type="catalytic activity">
    <reaction evidence="1 7">
        <text>Hydrolysis of (1-&gt;4)-beta-linkages between N-acetylmuramic acid and N-acetyl-D-glucosamine residues in a peptidoglycan and between N-acetyl-D-glucosamine residues in chitodextrins.</text>
        <dbReference type="EC" id="3.2.1.17"/>
    </reaction>
</comment>
<feature type="region of interest" description="Disordered" evidence="8">
    <location>
        <begin position="1"/>
        <end position="45"/>
    </location>
</feature>
<dbReference type="InterPro" id="IPR033907">
    <property type="entry name" value="Endolysin_autolysin"/>
</dbReference>
<dbReference type="GO" id="GO:0031640">
    <property type="term" value="P:killing of cells of another organism"/>
    <property type="evidence" value="ECO:0007669"/>
    <property type="project" value="UniProtKB-KW"/>
</dbReference>
<dbReference type="GO" id="GO:0016998">
    <property type="term" value="P:cell wall macromolecule catabolic process"/>
    <property type="evidence" value="ECO:0007669"/>
    <property type="project" value="InterPro"/>
</dbReference>
<reference evidence="9 10" key="1">
    <citation type="submission" date="2018-07" db="EMBL/GenBank/DDBJ databases">
        <title>Erythrobacter nanhaiensis sp. nov., a novel member of the genus Erythrobacter isolated from the South China Sea.</title>
        <authorList>
            <person name="Chen X."/>
            <person name="Liu J."/>
        </authorList>
    </citation>
    <scope>NUCLEOTIDE SEQUENCE [LARGE SCALE GENOMIC DNA]</scope>
    <source>
        <strain evidence="9 10">S-5</strain>
    </source>
</reference>
<dbReference type="InterPro" id="IPR023346">
    <property type="entry name" value="Lysozyme-like_dom_sf"/>
</dbReference>
<evidence type="ECO:0000256" key="4">
    <source>
        <dbReference type="ARBA" id="ARBA00022801"/>
    </source>
</evidence>
<dbReference type="SUPFAM" id="SSF53955">
    <property type="entry name" value="Lysozyme-like"/>
    <property type="match status" value="1"/>
</dbReference>
<dbReference type="InterPro" id="IPR023347">
    <property type="entry name" value="Lysozyme_dom_sf"/>
</dbReference>
<dbReference type="Proteomes" id="UP000254101">
    <property type="component" value="Unassembled WGS sequence"/>
</dbReference>
<name>A0A395LK69_9SPHN</name>
<keyword evidence="5" id="KW-1035">Host cytoplasm</keyword>
<dbReference type="InterPro" id="IPR051018">
    <property type="entry name" value="Bacteriophage_GH24"/>
</dbReference>
<keyword evidence="10" id="KW-1185">Reference proteome</keyword>
<evidence type="ECO:0000256" key="5">
    <source>
        <dbReference type="ARBA" id="ARBA00023200"/>
    </source>
</evidence>
<evidence type="ECO:0000256" key="6">
    <source>
        <dbReference type="ARBA" id="ARBA00023295"/>
    </source>
</evidence>
<organism evidence="9 10">
    <name type="scientific">Alteriqipengyuania lutimaris</name>
    <dbReference type="NCBI Taxonomy" id="1538146"/>
    <lineage>
        <taxon>Bacteria</taxon>
        <taxon>Pseudomonadati</taxon>
        <taxon>Pseudomonadota</taxon>
        <taxon>Alphaproteobacteria</taxon>
        <taxon>Sphingomonadales</taxon>
        <taxon>Erythrobacteraceae</taxon>
        <taxon>Alteriqipengyuania</taxon>
    </lineage>
</organism>
<evidence type="ECO:0000256" key="3">
    <source>
        <dbReference type="ARBA" id="ARBA00022638"/>
    </source>
</evidence>
<gene>
    <name evidence="9" type="ORF">DL238_14365</name>
</gene>
<comment type="similarity">
    <text evidence="7">Belongs to the glycosyl hydrolase 24 family.</text>
</comment>
<feature type="compositionally biased region" description="Basic residues" evidence="8">
    <location>
        <begin position="21"/>
        <end position="31"/>
    </location>
</feature>
<evidence type="ECO:0000256" key="8">
    <source>
        <dbReference type="SAM" id="MobiDB-lite"/>
    </source>
</evidence>
<dbReference type="GO" id="GO:0003796">
    <property type="term" value="F:lysozyme activity"/>
    <property type="evidence" value="ECO:0007669"/>
    <property type="project" value="UniProtKB-EC"/>
</dbReference>
<dbReference type="EMBL" id="QRBB01000002">
    <property type="protein sequence ID" value="RDS75864.1"/>
    <property type="molecule type" value="Genomic_DNA"/>
</dbReference>
<keyword evidence="3 7" id="KW-0081">Bacteriolytic enzyme</keyword>
<dbReference type="PANTHER" id="PTHR38107:SF3">
    <property type="entry name" value="LYSOZYME RRRD-RELATED"/>
    <property type="match status" value="1"/>
</dbReference>
<dbReference type="GO" id="GO:0009253">
    <property type="term" value="P:peptidoglycan catabolic process"/>
    <property type="evidence" value="ECO:0007669"/>
    <property type="project" value="InterPro"/>
</dbReference>
<dbReference type="AlphaFoldDB" id="A0A395LK69"/>
<evidence type="ECO:0000256" key="7">
    <source>
        <dbReference type="RuleBase" id="RU003788"/>
    </source>
</evidence>